<comment type="caution">
    <text evidence="14">The sequence shown here is derived from an EMBL/GenBank/DDBJ whole genome shotgun (WGS) entry which is preliminary data.</text>
</comment>
<keyword evidence="7" id="KW-1133">Transmembrane helix</keyword>
<dbReference type="EMBL" id="NGUP01000004">
    <property type="protein sequence ID" value="OWS69110.1"/>
    <property type="molecule type" value="Genomic_DNA"/>
</dbReference>
<evidence type="ECO:0000256" key="9">
    <source>
        <dbReference type="ARBA" id="ARBA00023136"/>
    </source>
</evidence>
<dbReference type="GO" id="GO:0004672">
    <property type="term" value="F:protein kinase activity"/>
    <property type="evidence" value="ECO:0007669"/>
    <property type="project" value="UniProtKB-ARBA"/>
</dbReference>
<evidence type="ECO:0000313" key="14">
    <source>
        <dbReference type="EMBL" id="OWS69110.1"/>
    </source>
</evidence>
<keyword evidence="6" id="KW-0067">ATP-binding</keyword>
<dbReference type="InterPro" id="IPR011006">
    <property type="entry name" value="CheY-like_superfamily"/>
</dbReference>
<feature type="modified residue" description="4-aspartylphosphate" evidence="11">
    <location>
        <position position="73"/>
    </location>
</feature>
<evidence type="ECO:0008006" key="16">
    <source>
        <dbReference type="Google" id="ProtNLM"/>
    </source>
</evidence>
<keyword evidence="15" id="KW-1185">Reference proteome</keyword>
<dbReference type="SMART" id="SM00448">
    <property type="entry name" value="REC"/>
    <property type="match status" value="2"/>
</dbReference>
<dbReference type="Gene3D" id="3.40.50.2300">
    <property type="match status" value="2"/>
</dbReference>
<dbReference type="GO" id="GO:0000160">
    <property type="term" value="P:phosphorelay signal transduction system"/>
    <property type="evidence" value="ECO:0007669"/>
    <property type="project" value="UniProtKB-KW"/>
</dbReference>
<dbReference type="RefSeq" id="WP_088525988.1">
    <property type="nucleotide sequence ID" value="NZ_NGUP01000004.1"/>
</dbReference>
<dbReference type="Gene3D" id="1.20.120.160">
    <property type="entry name" value="HPT domain"/>
    <property type="match status" value="1"/>
</dbReference>
<dbReference type="GO" id="GO:0005524">
    <property type="term" value="F:ATP binding"/>
    <property type="evidence" value="ECO:0007669"/>
    <property type="project" value="UniProtKB-KW"/>
</dbReference>
<dbReference type="InterPro" id="IPR008207">
    <property type="entry name" value="Sig_transdc_His_kin_Hpt_dom"/>
</dbReference>
<evidence type="ECO:0000256" key="2">
    <source>
        <dbReference type="ARBA" id="ARBA00022475"/>
    </source>
</evidence>
<keyword evidence="2" id="KW-1003">Cell membrane</keyword>
<feature type="domain" description="HPt" evidence="13">
    <location>
        <begin position="185"/>
        <end position="280"/>
    </location>
</feature>
<dbReference type="Proteomes" id="UP000197528">
    <property type="component" value="Unassembled WGS sequence"/>
</dbReference>
<dbReference type="OrthoDB" id="9796305at2"/>
<accession>A0A254PRD2</accession>
<dbReference type="CDD" id="cd17546">
    <property type="entry name" value="REC_hyHK_CKI1_RcsC-like"/>
    <property type="match status" value="2"/>
</dbReference>
<evidence type="ECO:0000256" key="6">
    <source>
        <dbReference type="ARBA" id="ARBA00022840"/>
    </source>
</evidence>
<evidence type="ECO:0000256" key="8">
    <source>
        <dbReference type="ARBA" id="ARBA00023012"/>
    </source>
</evidence>
<comment type="subcellular location">
    <subcellularLocation>
        <location evidence="1">Cell membrane</location>
        <topology evidence="1">Multi-pass membrane protein</topology>
    </subcellularLocation>
</comment>
<dbReference type="Pfam" id="PF01627">
    <property type="entry name" value="Hpt"/>
    <property type="match status" value="1"/>
</dbReference>
<evidence type="ECO:0000259" key="12">
    <source>
        <dbReference type="PROSITE" id="PS50110"/>
    </source>
</evidence>
<dbReference type="PROSITE" id="PS50110">
    <property type="entry name" value="RESPONSE_REGULATORY"/>
    <property type="match status" value="2"/>
</dbReference>
<keyword evidence="5" id="KW-0547">Nucleotide-binding</keyword>
<evidence type="ECO:0000256" key="5">
    <source>
        <dbReference type="ARBA" id="ARBA00022741"/>
    </source>
</evidence>
<dbReference type="PROSITE" id="PS50894">
    <property type="entry name" value="HPT"/>
    <property type="match status" value="1"/>
</dbReference>
<protein>
    <recommendedName>
        <fullName evidence="16">Response regulatory domain-containing protein</fullName>
    </recommendedName>
</protein>
<evidence type="ECO:0000256" key="1">
    <source>
        <dbReference type="ARBA" id="ARBA00004651"/>
    </source>
</evidence>
<keyword evidence="8" id="KW-0902">Two-component regulatory system</keyword>
<feature type="modified residue" description="Phosphohistidine" evidence="10">
    <location>
        <position position="224"/>
    </location>
</feature>
<dbReference type="PANTHER" id="PTHR45339:SF1">
    <property type="entry name" value="HYBRID SIGNAL TRANSDUCTION HISTIDINE KINASE J"/>
    <property type="match status" value="1"/>
</dbReference>
<dbReference type="Pfam" id="PF00072">
    <property type="entry name" value="Response_reg"/>
    <property type="match status" value="2"/>
</dbReference>
<evidence type="ECO:0000259" key="13">
    <source>
        <dbReference type="PROSITE" id="PS50894"/>
    </source>
</evidence>
<feature type="domain" description="Response regulatory" evidence="12">
    <location>
        <begin position="302"/>
        <end position="418"/>
    </location>
</feature>
<evidence type="ECO:0000256" key="11">
    <source>
        <dbReference type="PROSITE-ProRule" id="PRU00169"/>
    </source>
</evidence>
<keyword evidence="3 11" id="KW-0597">Phosphoprotein</keyword>
<dbReference type="SUPFAM" id="SSF47226">
    <property type="entry name" value="Histidine-containing phosphotransfer domain, HPT domain"/>
    <property type="match status" value="1"/>
</dbReference>
<feature type="modified residue" description="4-aspartylphosphate" evidence="11">
    <location>
        <position position="351"/>
    </location>
</feature>
<organism evidence="14 15">
    <name type="scientific">Polynucleobacter campilacus</name>
    <dbReference type="NCBI Taxonomy" id="1743163"/>
    <lineage>
        <taxon>Bacteria</taxon>
        <taxon>Pseudomonadati</taxon>
        <taxon>Pseudomonadota</taxon>
        <taxon>Betaproteobacteria</taxon>
        <taxon>Burkholderiales</taxon>
        <taxon>Burkholderiaceae</taxon>
        <taxon>Polynucleobacter</taxon>
    </lineage>
</organism>
<dbReference type="InterPro" id="IPR001789">
    <property type="entry name" value="Sig_transdc_resp-reg_receiver"/>
</dbReference>
<feature type="domain" description="Response regulatory" evidence="12">
    <location>
        <begin position="24"/>
        <end position="140"/>
    </location>
</feature>
<dbReference type="PANTHER" id="PTHR45339">
    <property type="entry name" value="HYBRID SIGNAL TRANSDUCTION HISTIDINE KINASE J"/>
    <property type="match status" value="1"/>
</dbReference>
<keyword evidence="9" id="KW-0472">Membrane</keyword>
<gene>
    <name evidence="14" type="ORF">CBI31_08540</name>
</gene>
<sequence>MTINNTTSAEDLKNHHHLVLARSQVLIVEDNLINQTVIKQFLIRAGARIDIASNGQDALALLKTKHYDAVLMDIQMPVLDGLQACKQIREQEHLKSLPIIGLSAGVFADEVQQCFDHGMNDFISKPIDPDKLYQTLVSWISQLKVSDTDLHTSYPSMAPDQDLADSPLGELSGFNFKKLALFMADISLTHKLLNLFALDCRDCSVGLQNEIAMNDYQSAQSRIHGFKGSAATIGAEAVFAAAEFLEADLRLGQLQTENYHHFLEMLTTTRIKVKQYLDQSEARSERSTVKQDLQDKLLQDRIILLTEDNVTAQEALKEFLEIFGASIDVASNGQDALELLKTKQYDAVLMDIHMPVLDGLQACKLIRQQEHLQHLPIIGLSARVCADTSQQCLDHGMNGCIAKTVDPQELVKQLALWMN</sequence>
<name>A0A254PRD2_9BURK</name>
<dbReference type="InterPro" id="IPR036641">
    <property type="entry name" value="HPT_dom_sf"/>
</dbReference>
<evidence type="ECO:0000256" key="4">
    <source>
        <dbReference type="ARBA" id="ARBA00022692"/>
    </source>
</evidence>
<reference evidence="14 15" key="1">
    <citation type="submission" date="2017-05" db="EMBL/GenBank/DDBJ databases">
        <title>Genome of Polynucleobacter sp. MWH-Feld-100.</title>
        <authorList>
            <person name="Hahn M.W."/>
        </authorList>
    </citation>
    <scope>NUCLEOTIDE SEQUENCE [LARGE SCALE GENOMIC DNA]</scope>
    <source>
        <strain evidence="14 15">MWH-Feld-100</strain>
    </source>
</reference>
<dbReference type="SUPFAM" id="SSF52172">
    <property type="entry name" value="CheY-like"/>
    <property type="match status" value="2"/>
</dbReference>
<proteinExistence type="predicted"/>
<dbReference type="GO" id="GO:0005886">
    <property type="term" value="C:plasma membrane"/>
    <property type="evidence" value="ECO:0007669"/>
    <property type="project" value="UniProtKB-SubCell"/>
</dbReference>
<keyword evidence="4" id="KW-0812">Transmembrane</keyword>
<evidence type="ECO:0000256" key="3">
    <source>
        <dbReference type="ARBA" id="ARBA00022553"/>
    </source>
</evidence>
<evidence type="ECO:0000256" key="10">
    <source>
        <dbReference type="PROSITE-ProRule" id="PRU00110"/>
    </source>
</evidence>
<evidence type="ECO:0000313" key="15">
    <source>
        <dbReference type="Proteomes" id="UP000197528"/>
    </source>
</evidence>
<evidence type="ECO:0000256" key="7">
    <source>
        <dbReference type="ARBA" id="ARBA00022989"/>
    </source>
</evidence>
<dbReference type="AlphaFoldDB" id="A0A254PRD2"/>